<evidence type="ECO:0000256" key="3">
    <source>
        <dbReference type="ARBA" id="ARBA00023239"/>
    </source>
</evidence>
<dbReference type="InterPro" id="IPR015424">
    <property type="entry name" value="PyrdxlP-dep_Trfase"/>
</dbReference>
<dbReference type="Pfam" id="PF01053">
    <property type="entry name" value="Cys_Met_Meta_PP"/>
    <property type="match status" value="1"/>
</dbReference>
<keyword evidence="6" id="KW-1185">Reference proteome</keyword>
<proteinExistence type="inferred from homology"/>
<dbReference type="GO" id="GO:0005737">
    <property type="term" value="C:cytoplasm"/>
    <property type="evidence" value="ECO:0007669"/>
    <property type="project" value="TreeGrafter"/>
</dbReference>
<protein>
    <submittedName>
        <fullName evidence="5">Cys/Met metabolism, pyridoxal phosphate-dependent enzyme</fullName>
    </submittedName>
</protein>
<keyword evidence="3" id="KW-0456">Lyase</keyword>
<dbReference type="GO" id="GO:0030170">
    <property type="term" value="F:pyridoxal phosphate binding"/>
    <property type="evidence" value="ECO:0007669"/>
    <property type="project" value="InterPro"/>
</dbReference>
<dbReference type="SUPFAM" id="SSF53383">
    <property type="entry name" value="PLP-dependent transferases"/>
    <property type="match status" value="1"/>
</dbReference>
<comment type="similarity">
    <text evidence="4">Belongs to the trans-sulfuration enzymes family.</text>
</comment>
<keyword evidence="2 4" id="KW-0663">Pyridoxal phosphate</keyword>
<evidence type="ECO:0000256" key="2">
    <source>
        <dbReference type="ARBA" id="ARBA00022898"/>
    </source>
</evidence>
<dbReference type="GO" id="GO:0019346">
    <property type="term" value="P:transsulfuration"/>
    <property type="evidence" value="ECO:0007669"/>
    <property type="project" value="InterPro"/>
</dbReference>
<dbReference type="Proteomes" id="UP000187203">
    <property type="component" value="Unassembled WGS sequence"/>
</dbReference>
<dbReference type="InterPro" id="IPR015421">
    <property type="entry name" value="PyrdxlP-dep_Trfase_major"/>
</dbReference>
<dbReference type="GO" id="GO:0047804">
    <property type="term" value="F:cysteine-S-conjugate beta-lyase activity"/>
    <property type="evidence" value="ECO:0007669"/>
    <property type="project" value="UniProtKB-ARBA"/>
</dbReference>
<comment type="caution">
    <text evidence="5">The sequence shown here is derived from an EMBL/GenBank/DDBJ whole genome shotgun (WGS) entry which is preliminary data.</text>
</comment>
<evidence type="ECO:0000313" key="6">
    <source>
        <dbReference type="Proteomes" id="UP000187203"/>
    </source>
</evidence>
<dbReference type="STRING" id="93759.A0A1R3KRZ3"/>
<reference evidence="6" key="1">
    <citation type="submission" date="2013-09" db="EMBL/GenBank/DDBJ databases">
        <title>Corchorus olitorius genome sequencing.</title>
        <authorList>
            <person name="Alam M."/>
            <person name="Haque M.S."/>
            <person name="Islam M.S."/>
            <person name="Emdad E.M."/>
            <person name="Islam M.M."/>
            <person name="Ahmed B."/>
            <person name="Halim A."/>
            <person name="Hossen Q.M.M."/>
            <person name="Hossain M.Z."/>
            <person name="Ahmed R."/>
            <person name="Khan M.M."/>
            <person name="Islam R."/>
            <person name="Rashid M.M."/>
            <person name="Khan S.A."/>
            <person name="Rahman M.S."/>
            <person name="Alam M."/>
            <person name="Yahiya A.S."/>
            <person name="Khan M.S."/>
            <person name="Azam M.S."/>
            <person name="Haque T."/>
            <person name="Lashkar M.Z.H."/>
            <person name="Akhand A.I."/>
            <person name="Morshed G."/>
            <person name="Roy S."/>
            <person name="Uddin K.S."/>
            <person name="Rabeya T."/>
            <person name="Hossain A.S."/>
            <person name="Chowdhury A."/>
            <person name="Snigdha A.R."/>
            <person name="Mortoza M.S."/>
            <person name="Matin S.A."/>
            <person name="Hoque S.M.E."/>
            <person name="Islam M.K."/>
            <person name="Roy D.K."/>
            <person name="Haider R."/>
            <person name="Moosa M.M."/>
            <person name="Elias S.M."/>
            <person name="Hasan A.M."/>
            <person name="Jahan S."/>
            <person name="Shafiuddin M."/>
            <person name="Mahmood N."/>
            <person name="Shommy N.S."/>
        </authorList>
    </citation>
    <scope>NUCLEOTIDE SEQUENCE [LARGE SCALE GENOMIC DNA]</scope>
    <source>
        <strain evidence="6">cv. O-4</strain>
    </source>
</reference>
<dbReference type="PANTHER" id="PTHR11808">
    <property type="entry name" value="TRANS-SULFURATION ENZYME FAMILY MEMBER"/>
    <property type="match status" value="1"/>
</dbReference>
<dbReference type="AlphaFoldDB" id="A0A1R3KRZ3"/>
<organism evidence="5 6">
    <name type="scientific">Corchorus olitorius</name>
    <dbReference type="NCBI Taxonomy" id="93759"/>
    <lineage>
        <taxon>Eukaryota</taxon>
        <taxon>Viridiplantae</taxon>
        <taxon>Streptophyta</taxon>
        <taxon>Embryophyta</taxon>
        <taxon>Tracheophyta</taxon>
        <taxon>Spermatophyta</taxon>
        <taxon>Magnoliopsida</taxon>
        <taxon>eudicotyledons</taxon>
        <taxon>Gunneridae</taxon>
        <taxon>Pentapetalae</taxon>
        <taxon>rosids</taxon>
        <taxon>malvids</taxon>
        <taxon>Malvales</taxon>
        <taxon>Malvaceae</taxon>
        <taxon>Grewioideae</taxon>
        <taxon>Apeibeae</taxon>
        <taxon>Corchorus</taxon>
    </lineage>
</organism>
<name>A0A1R3KRZ3_9ROSI</name>
<sequence length="84" mass="8910">MASSLSLRPIFSSVYSDPTHKNVRLLAKLEKADRAFCFTSGMAALSAVAHLVETGQEIVAGDDIYGGSDRLLSQVTPKSGVVVK</sequence>
<accession>A0A1R3KRZ3</accession>
<evidence type="ECO:0000313" key="5">
    <source>
        <dbReference type="EMBL" id="OMP09862.1"/>
    </source>
</evidence>
<dbReference type="Gene3D" id="3.40.640.10">
    <property type="entry name" value="Type I PLP-dependent aspartate aminotransferase-like (Major domain)"/>
    <property type="match status" value="1"/>
</dbReference>
<dbReference type="OrthoDB" id="3512640at2759"/>
<comment type="cofactor">
    <cofactor evidence="1 4">
        <name>pyridoxal 5'-phosphate</name>
        <dbReference type="ChEBI" id="CHEBI:597326"/>
    </cofactor>
</comment>
<dbReference type="EMBL" id="AWUE01012142">
    <property type="protein sequence ID" value="OMP09862.1"/>
    <property type="molecule type" value="Genomic_DNA"/>
</dbReference>
<evidence type="ECO:0000256" key="1">
    <source>
        <dbReference type="ARBA" id="ARBA00001933"/>
    </source>
</evidence>
<evidence type="ECO:0000256" key="4">
    <source>
        <dbReference type="RuleBase" id="RU362118"/>
    </source>
</evidence>
<gene>
    <name evidence="5" type="ORF">COLO4_05063</name>
</gene>
<dbReference type="InterPro" id="IPR000277">
    <property type="entry name" value="Cys/Met-Metab_PyrdxlP-dep_enz"/>
</dbReference>
<dbReference type="PANTHER" id="PTHR11808:SF50">
    <property type="entry name" value="CYSTATHIONINE BETA-LYASE"/>
    <property type="match status" value="1"/>
</dbReference>